<organism evidence="1 2">
    <name type="scientific">Botryotinia narcissicola</name>
    <dbReference type="NCBI Taxonomy" id="278944"/>
    <lineage>
        <taxon>Eukaryota</taxon>
        <taxon>Fungi</taxon>
        <taxon>Dikarya</taxon>
        <taxon>Ascomycota</taxon>
        <taxon>Pezizomycotina</taxon>
        <taxon>Leotiomycetes</taxon>
        <taxon>Helotiales</taxon>
        <taxon>Sclerotiniaceae</taxon>
        <taxon>Botryotinia</taxon>
    </lineage>
</organism>
<keyword evidence="2" id="KW-1185">Reference proteome</keyword>
<proteinExistence type="predicted"/>
<gene>
    <name evidence="1" type="ORF">BOTNAR_1873g00010</name>
</gene>
<dbReference type="AlphaFoldDB" id="A0A4Z1H480"/>
<protein>
    <submittedName>
        <fullName evidence="1">Uncharacterized protein</fullName>
    </submittedName>
</protein>
<name>A0A4Z1H480_9HELO</name>
<evidence type="ECO:0000313" key="1">
    <source>
        <dbReference type="EMBL" id="TGO43585.1"/>
    </source>
</evidence>
<reference evidence="1 2" key="1">
    <citation type="submission" date="2017-12" db="EMBL/GenBank/DDBJ databases">
        <title>Comparative genomics of Botrytis spp.</title>
        <authorList>
            <person name="Valero-Jimenez C.A."/>
            <person name="Tapia P."/>
            <person name="Veloso J."/>
            <person name="Silva-Moreno E."/>
            <person name="Staats M."/>
            <person name="Valdes J.H."/>
            <person name="Van Kan J.A.L."/>
        </authorList>
    </citation>
    <scope>NUCLEOTIDE SEQUENCE [LARGE SCALE GENOMIC DNA]</scope>
    <source>
        <strain evidence="1 2">MUCL2120</strain>
    </source>
</reference>
<evidence type="ECO:0000313" key="2">
    <source>
        <dbReference type="Proteomes" id="UP000297452"/>
    </source>
</evidence>
<accession>A0A4Z1H480</accession>
<dbReference type="EMBL" id="PQXJ01001866">
    <property type="protein sequence ID" value="TGO43585.1"/>
    <property type="molecule type" value="Genomic_DNA"/>
</dbReference>
<dbReference type="Proteomes" id="UP000297452">
    <property type="component" value="Unassembled WGS sequence"/>
</dbReference>
<sequence>MYPPDDRKLRRAGEKVKLNHGKIMLSGDKRSNRRLAELQERYYGMFKGMRESRRYRFKRISYDVFEEEEEDTEMEMK</sequence>
<comment type="caution">
    <text evidence="1">The sequence shown here is derived from an EMBL/GenBank/DDBJ whole genome shotgun (WGS) entry which is preliminary data.</text>
</comment>